<keyword evidence="1" id="KW-0732">Signal</keyword>
<organism evidence="2 3">
    <name type="scientific">Strongylocentrotus purpuratus</name>
    <name type="common">Purple sea urchin</name>
    <dbReference type="NCBI Taxonomy" id="7668"/>
    <lineage>
        <taxon>Eukaryota</taxon>
        <taxon>Metazoa</taxon>
        <taxon>Echinodermata</taxon>
        <taxon>Eleutherozoa</taxon>
        <taxon>Echinozoa</taxon>
        <taxon>Echinoidea</taxon>
        <taxon>Euechinoidea</taxon>
        <taxon>Echinacea</taxon>
        <taxon>Camarodonta</taxon>
        <taxon>Echinidea</taxon>
        <taxon>Strongylocentrotidae</taxon>
        <taxon>Strongylocentrotus</taxon>
    </lineage>
</organism>
<dbReference type="InParanoid" id="A0A7M7NZA2"/>
<sequence length="231" mass="26187">MSSPVLLWFTPHRLGVVKIFLLVLWVSGTLAQNSDTALIFIGDEITPGILYASLPEPRDDTNFMDTHYTLIRLPDNTKIHGIDYDPGNEMVYWNEFRRDKISRIQLDGTNRDVIVSTDGPSSIALDLVNGKIYWSNYYIASISRANLNGSLVEEIYAYPSNSKPRQAVRMLLDPVKGYLVWSTRFVNEIVKTTLNGTNLKVVRSFYAHTMVTEECADETSEIHTSLLLCFT</sequence>
<keyword evidence="3" id="KW-1185">Reference proteome</keyword>
<dbReference type="InterPro" id="IPR000033">
    <property type="entry name" value="LDLR_classB_rpt"/>
</dbReference>
<dbReference type="Gene3D" id="2.120.10.30">
    <property type="entry name" value="TolB, C-terminal domain"/>
    <property type="match status" value="1"/>
</dbReference>
<dbReference type="PANTHER" id="PTHR46513">
    <property type="entry name" value="VITELLOGENIN RECEPTOR-LIKE PROTEIN-RELATED-RELATED"/>
    <property type="match status" value="1"/>
</dbReference>
<evidence type="ECO:0000256" key="1">
    <source>
        <dbReference type="SAM" id="SignalP"/>
    </source>
</evidence>
<dbReference type="Proteomes" id="UP000007110">
    <property type="component" value="Unassembled WGS sequence"/>
</dbReference>
<dbReference type="AlphaFoldDB" id="A0A7M7NZA2"/>
<dbReference type="InterPro" id="IPR050778">
    <property type="entry name" value="Cueball_EGF_LRP_Nidogen"/>
</dbReference>
<dbReference type="SUPFAM" id="SSF63825">
    <property type="entry name" value="YWTD domain"/>
    <property type="match status" value="1"/>
</dbReference>
<dbReference type="KEGG" id="spu:115924993"/>
<name>A0A7M7NZA2_STRPU</name>
<proteinExistence type="predicted"/>
<accession>A0A7M7NZA2</accession>
<evidence type="ECO:0000313" key="2">
    <source>
        <dbReference type="EnsemblMetazoa" id="XP_030843958"/>
    </source>
</evidence>
<dbReference type="SMART" id="SM00135">
    <property type="entry name" value="LY"/>
    <property type="match status" value="2"/>
</dbReference>
<dbReference type="RefSeq" id="XP_030843958.1">
    <property type="nucleotide sequence ID" value="XM_030988098.1"/>
</dbReference>
<feature type="signal peptide" evidence="1">
    <location>
        <begin position="1"/>
        <end position="31"/>
    </location>
</feature>
<dbReference type="OrthoDB" id="382013at2759"/>
<dbReference type="GeneID" id="115924993"/>
<dbReference type="EnsemblMetazoa" id="XM_030988098">
    <property type="protein sequence ID" value="XP_030843958"/>
    <property type="gene ID" value="LOC115924993"/>
</dbReference>
<evidence type="ECO:0000313" key="3">
    <source>
        <dbReference type="Proteomes" id="UP000007110"/>
    </source>
</evidence>
<reference evidence="2" key="2">
    <citation type="submission" date="2021-01" db="UniProtKB">
        <authorList>
            <consortium name="EnsemblMetazoa"/>
        </authorList>
    </citation>
    <scope>IDENTIFICATION</scope>
</reference>
<dbReference type="InterPro" id="IPR011042">
    <property type="entry name" value="6-blade_b-propeller_TolB-like"/>
</dbReference>
<feature type="chain" id="PRO_5029906810" evidence="1">
    <location>
        <begin position="32"/>
        <end position="231"/>
    </location>
</feature>
<reference evidence="3" key="1">
    <citation type="submission" date="2015-02" db="EMBL/GenBank/DDBJ databases">
        <title>Genome sequencing for Strongylocentrotus purpuratus.</title>
        <authorList>
            <person name="Murali S."/>
            <person name="Liu Y."/>
            <person name="Vee V."/>
            <person name="English A."/>
            <person name="Wang M."/>
            <person name="Skinner E."/>
            <person name="Han Y."/>
            <person name="Muzny D.M."/>
            <person name="Worley K.C."/>
            <person name="Gibbs R.A."/>
        </authorList>
    </citation>
    <scope>NUCLEOTIDE SEQUENCE</scope>
</reference>
<protein>
    <submittedName>
        <fullName evidence="2">Uncharacterized protein</fullName>
    </submittedName>
</protein>
<dbReference type="PANTHER" id="PTHR46513:SF13">
    <property type="entry name" value="EGF-LIKE DOMAIN-CONTAINING PROTEIN"/>
    <property type="match status" value="1"/>
</dbReference>